<dbReference type="GO" id="GO:0005524">
    <property type="term" value="F:ATP binding"/>
    <property type="evidence" value="ECO:0007669"/>
    <property type="project" value="UniProtKB-KW"/>
</dbReference>
<dbReference type="Gene3D" id="1.10.3260.10">
    <property type="entry name" value="DNA ligase, ATP-dependent, N-terminal domain"/>
    <property type="match status" value="1"/>
</dbReference>
<dbReference type="GO" id="GO:0006297">
    <property type="term" value="P:nucleotide-excision repair, DNA gap filling"/>
    <property type="evidence" value="ECO:0007669"/>
    <property type="project" value="TreeGrafter"/>
</dbReference>
<dbReference type="GO" id="GO:0003910">
    <property type="term" value="F:DNA ligase (ATP) activity"/>
    <property type="evidence" value="ECO:0007669"/>
    <property type="project" value="InterPro"/>
</dbReference>
<evidence type="ECO:0000313" key="8">
    <source>
        <dbReference type="Proteomes" id="UP000292702"/>
    </source>
</evidence>
<protein>
    <recommendedName>
        <fullName evidence="6">ATP-dependent DNA ligase family profile domain-containing protein</fullName>
    </recommendedName>
</protein>
<dbReference type="STRING" id="92696.A0A4R0RQE9"/>
<dbReference type="EMBL" id="RWJN01000067">
    <property type="protein sequence ID" value="TCD68425.1"/>
    <property type="molecule type" value="Genomic_DNA"/>
</dbReference>
<dbReference type="GO" id="GO:0006303">
    <property type="term" value="P:double-strand break repair via nonhomologous end joining"/>
    <property type="evidence" value="ECO:0007669"/>
    <property type="project" value="TreeGrafter"/>
</dbReference>
<dbReference type="InterPro" id="IPR012340">
    <property type="entry name" value="NA-bd_OB-fold"/>
</dbReference>
<keyword evidence="8" id="KW-1185">Reference proteome</keyword>
<evidence type="ECO:0000256" key="2">
    <source>
        <dbReference type="ARBA" id="ARBA00022598"/>
    </source>
</evidence>
<keyword evidence="2" id="KW-0436">Ligase</keyword>
<comment type="caution">
    <text evidence="7">The sequence shown here is derived from an EMBL/GenBank/DDBJ whole genome shotgun (WGS) entry which is preliminary data.</text>
</comment>
<dbReference type="InterPro" id="IPR036599">
    <property type="entry name" value="DNA_ligase_N_sf"/>
</dbReference>
<dbReference type="AlphaFoldDB" id="A0A4R0RQE9"/>
<comment type="similarity">
    <text evidence="1">Belongs to the ATP-dependent DNA ligase family.</text>
</comment>
<evidence type="ECO:0000313" key="7">
    <source>
        <dbReference type="EMBL" id="TCD68425.1"/>
    </source>
</evidence>
<accession>A0A4R0RQE9</accession>
<proteinExistence type="inferred from homology"/>
<evidence type="ECO:0000256" key="4">
    <source>
        <dbReference type="ARBA" id="ARBA00022840"/>
    </source>
</evidence>
<dbReference type="InterPro" id="IPR012310">
    <property type="entry name" value="DNA_ligase_ATP-dep_cent"/>
</dbReference>
<dbReference type="InterPro" id="IPR012308">
    <property type="entry name" value="DNA_ligase_ATP-dep_N"/>
</dbReference>
<dbReference type="Pfam" id="PF01068">
    <property type="entry name" value="DNA_ligase_A_M"/>
    <property type="match status" value="1"/>
</dbReference>
<sequence length="1001" mass="111876">MDTTESTTSIPFSFFASLLREISFIPRKKKKTRATRSSGNPPAVETFRRWVDELRRLYPDLAPGTTATVFKLLFPEDDIARKYGMQEKILARYLADILLVSTASDGRGRGLANWNASDAVGCLGCEVEAVMQHEKRDVESTLTLHEIDVLLTELAANCPFSSPAIRSAVPNCRPRRVVLGNLFRSLSSDEAAFLTQIILKDLRPVLYPLQETHYSASLLQYNTNSIKMITKEEAMKIWDPSYKMLRAFRTQATFDAASGIFEVPDAVAEPRIGAPIAIPKCTKGQGCLHAIKLLRHSSKVWAETKYDGERAQIHVEVDDEMQSRITIFSKSKRDSTLDRYGVHHIIREALGLPQRHASASQTVQDNPNGIKNIVVEAEMVAYSDSLERVDEFWRIRSLVTSTAMGVRHSSVRPEPQLEVDEASQCSMASNASDGGTRHLALVFFDILYFNYESLLHKAYSQRRTLLESVINVIPGYSLLASRAPISVKYGVDRAAEDLSTVFAQHIADHEEGVVLKADESRYDDWKLPWIKLKKDYIPGHGDAVDMVVLGAGWDKDRARELCVAPTVFTTLYIGLLKNADVLAADPSAMPHFECVFVASYGLSREELEELNFMLWACDPLDFSLPENALPYDCKFYAGLSPPKIMLPKPLLCEVFGAGFTKATASKVYELRFPRITKVYRPGERSWREAVTLAEYQTIARNAIGIDRPGKSEDDWCKQVWGKPSSPSVKSAAKRKQREDVWFEKLRRADGKSPKRRKIVMEDVREAENNTVGGRSCGDALPMLLQDRLKDSESYLGPTSPRAPIRPLVPLPVKTHSTPAILSPIDTTQISSLALLTPAVTPSSKQKESPGESSTSMAHIARAPEFPVILRTFLQDSVVWFARPTDAKRPKGRCPSRLAVPLGQQFSTLETFLLACGWSQDGSPPCPWARKGVVFVDDSTERWSAYPMGPLLERRSILIRRATAGKIQVPVSVLSMRILEYRTWEEAGEELQVKDYCLGQLG</sequence>
<dbReference type="GO" id="GO:0006310">
    <property type="term" value="P:DNA recombination"/>
    <property type="evidence" value="ECO:0007669"/>
    <property type="project" value="InterPro"/>
</dbReference>
<keyword evidence="4" id="KW-0067">ATP-binding</keyword>
<keyword evidence="5" id="KW-0539">Nucleus</keyword>
<organism evidence="7 8">
    <name type="scientific">Steccherinum ochraceum</name>
    <dbReference type="NCBI Taxonomy" id="92696"/>
    <lineage>
        <taxon>Eukaryota</taxon>
        <taxon>Fungi</taxon>
        <taxon>Dikarya</taxon>
        <taxon>Basidiomycota</taxon>
        <taxon>Agaricomycotina</taxon>
        <taxon>Agaricomycetes</taxon>
        <taxon>Polyporales</taxon>
        <taxon>Steccherinaceae</taxon>
        <taxon>Steccherinum</taxon>
    </lineage>
</organism>
<dbReference type="OrthoDB" id="7482721at2759"/>
<gene>
    <name evidence="7" type="ORF">EIP91_010826</name>
</gene>
<dbReference type="Gene3D" id="2.40.50.140">
    <property type="entry name" value="Nucleic acid-binding proteins"/>
    <property type="match status" value="1"/>
</dbReference>
<keyword evidence="3" id="KW-0547">Nucleotide-binding</keyword>
<name>A0A4R0RQE9_9APHY</name>
<dbReference type="SUPFAM" id="SSF56091">
    <property type="entry name" value="DNA ligase/mRNA capping enzyme, catalytic domain"/>
    <property type="match status" value="1"/>
</dbReference>
<dbReference type="PANTHER" id="PTHR45997">
    <property type="entry name" value="DNA LIGASE 4"/>
    <property type="match status" value="1"/>
</dbReference>
<dbReference type="Proteomes" id="UP000292702">
    <property type="component" value="Unassembled WGS sequence"/>
</dbReference>
<evidence type="ECO:0000256" key="5">
    <source>
        <dbReference type="ARBA" id="ARBA00023242"/>
    </source>
</evidence>
<dbReference type="Pfam" id="PF04675">
    <property type="entry name" value="DNA_ligase_A_N"/>
    <property type="match status" value="1"/>
</dbReference>
<dbReference type="PANTHER" id="PTHR45997:SF2">
    <property type="entry name" value="ATP DEPENDENT DNA LIGASE DOMAIN PROTEIN (AFU_ORTHOLOGUE AFUA_5G02430)"/>
    <property type="match status" value="1"/>
</dbReference>
<dbReference type="Gene3D" id="3.30.470.30">
    <property type="entry name" value="DNA ligase/mRNA capping enzyme"/>
    <property type="match status" value="1"/>
</dbReference>
<dbReference type="PROSITE" id="PS50160">
    <property type="entry name" value="DNA_LIGASE_A3"/>
    <property type="match status" value="1"/>
</dbReference>
<evidence type="ECO:0000256" key="3">
    <source>
        <dbReference type="ARBA" id="ARBA00022741"/>
    </source>
</evidence>
<dbReference type="GO" id="GO:0032807">
    <property type="term" value="C:DNA ligase IV complex"/>
    <property type="evidence" value="ECO:0007669"/>
    <property type="project" value="TreeGrafter"/>
</dbReference>
<dbReference type="PROSITE" id="PS00697">
    <property type="entry name" value="DNA_LIGASE_A1"/>
    <property type="match status" value="1"/>
</dbReference>
<dbReference type="InterPro" id="IPR029710">
    <property type="entry name" value="LIG4"/>
</dbReference>
<feature type="domain" description="ATP-dependent DNA ligase family profile" evidence="6">
    <location>
        <begin position="441"/>
        <end position="557"/>
    </location>
</feature>
<evidence type="ECO:0000256" key="1">
    <source>
        <dbReference type="ARBA" id="ARBA00007572"/>
    </source>
</evidence>
<dbReference type="GO" id="GO:0003677">
    <property type="term" value="F:DNA binding"/>
    <property type="evidence" value="ECO:0007669"/>
    <property type="project" value="InterPro"/>
</dbReference>
<evidence type="ECO:0000259" key="6">
    <source>
        <dbReference type="PROSITE" id="PS50160"/>
    </source>
</evidence>
<dbReference type="InterPro" id="IPR016059">
    <property type="entry name" value="DNA_ligase_ATP-dep_CS"/>
</dbReference>
<reference evidence="7 8" key="1">
    <citation type="submission" date="2018-11" db="EMBL/GenBank/DDBJ databases">
        <title>Genome assembly of Steccherinum ochraceum LE-BIN_3174, the white-rot fungus of the Steccherinaceae family (The Residual Polyporoid clade, Polyporales, Basidiomycota).</title>
        <authorList>
            <person name="Fedorova T.V."/>
            <person name="Glazunova O.A."/>
            <person name="Landesman E.O."/>
            <person name="Moiseenko K.V."/>
            <person name="Psurtseva N.V."/>
            <person name="Savinova O.S."/>
            <person name="Shakhova N.V."/>
            <person name="Tyazhelova T.V."/>
            <person name="Vasina D.V."/>
        </authorList>
    </citation>
    <scope>NUCLEOTIDE SEQUENCE [LARGE SCALE GENOMIC DNA]</scope>
    <source>
        <strain evidence="7 8">LE-BIN_3174</strain>
    </source>
</reference>